<organism evidence="5 6">
    <name type="scientific">Aliiroseovarius salicola</name>
    <dbReference type="NCBI Taxonomy" id="3009082"/>
    <lineage>
        <taxon>Bacteria</taxon>
        <taxon>Pseudomonadati</taxon>
        <taxon>Pseudomonadota</taxon>
        <taxon>Alphaproteobacteria</taxon>
        <taxon>Rhodobacterales</taxon>
        <taxon>Paracoccaceae</taxon>
        <taxon>Aliiroseovarius</taxon>
    </lineage>
</organism>
<sequence>MNLAHWLERVSKVHGENPAIFKGEDQIFDYAEFYRFSAGLATAFRDRNIAPGDRVALFMKNCPEYLLGFYSTWMTGAGVVPINAKLHPKEVAYILENSGAKLVLVTPDLGADLAGETDLPLIDVTGEAFAGMCAEDPSEVTPRADSDLAWLFYTSGTTGRPKGVVITHGMIRATSLSYLLDCDDVQPADAAFYMAPMSHGAGIYAPIHVAKGARHITPASGGFDEIELLDAAEKQGPLSMFMAPTMVRRLTDIAKSAGKKGKGIKTIVYGGGPMYLADIVDAVDWFGPVFAQIYGQGECPMAITALRKEEVADRTHPRWQERLASVGRAQSVVEVTIGDEDGTPLPTGEVGEIMVRGTPVMPGYWNNSEATEKTLENGWLMTGDMGFLDEDGYLTMRDRSKDVIISGGTNIYPREVEEALLTHPSVHEVSVVGRPNEEWGEDVVAFVVPAVGYTLDEAELDAHCLAHIARFKRPKTYYATDELPKNNYGKVLKIELRQRLEQDDE</sequence>
<dbReference type="InterPro" id="IPR020845">
    <property type="entry name" value="AMP-binding_CS"/>
</dbReference>
<feature type="domain" description="AMP-binding enzyme C-terminal" evidence="4">
    <location>
        <begin position="415"/>
        <end position="490"/>
    </location>
</feature>
<dbReference type="InterPro" id="IPR025110">
    <property type="entry name" value="AMP-bd_C"/>
</dbReference>
<evidence type="ECO:0000313" key="5">
    <source>
        <dbReference type="EMBL" id="MDA5094194.1"/>
    </source>
</evidence>
<dbReference type="Gene3D" id="3.30.300.30">
    <property type="match status" value="1"/>
</dbReference>
<dbReference type="Pfam" id="PF00501">
    <property type="entry name" value="AMP-binding"/>
    <property type="match status" value="1"/>
</dbReference>
<keyword evidence="6" id="KW-1185">Reference proteome</keyword>
<evidence type="ECO:0000259" key="4">
    <source>
        <dbReference type="Pfam" id="PF13193"/>
    </source>
</evidence>
<dbReference type="PANTHER" id="PTHR43201">
    <property type="entry name" value="ACYL-COA SYNTHETASE"/>
    <property type="match status" value="1"/>
</dbReference>
<dbReference type="EMBL" id="JAQIIO010000004">
    <property type="protein sequence ID" value="MDA5094194.1"/>
    <property type="molecule type" value="Genomic_DNA"/>
</dbReference>
<accession>A0ABT4W101</accession>
<gene>
    <name evidence="5" type="ORF">O2N63_08840</name>
</gene>
<name>A0ABT4W101_9RHOB</name>
<keyword evidence="2" id="KW-0436">Ligase</keyword>
<proteinExistence type="inferred from homology"/>
<dbReference type="PROSITE" id="PS00455">
    <property type="entry name" value="AMP_BINDING"/>
    <property type="match status" value="1"/>
</dbReference>
<dbReference type="Gene3D" id="3.40.50.12780">
    <property type="entry name" value="N-terminal domain of ligase-like"/>
    <property type="match status" value="1"/>
</dbReference>
<dbReference type="RefSeq" id="WP_271053905.1">
    <property type="nucleotide sequence ID" value="NZ_JAQIIO010000004.1"/>
</dbReference>
<dbReference type="InterPro" id="IPR000873">
    <property type="entry name" value="AMP-dep_synth/lig_dom"/>
</dbReference>
<evidence type="ECO:0000259" key="3">
    <source>
        <dbReference type="Pfam" id="PF00501"/>
    </source>
</evidence>
<evidence type="ECO:0000256" key="2">
    <source>
        <dbReference type="ARBA" id="ARBA00022598"/>
    </source>
</evidence>
<evidence type="ECO:0000313" key="6">
    <source>
        <dbReference type="Proteomes" id="UP001528040"/>
    </source>
</evidence>
<reference evidence="5 6" key="1">
    <citation type="submission" date="2023-01" db="EMBL/GenBank/DDBJ databases">
        <authorList>
            <person name="Yoon J.-W."/>
        </authorList>
    </citation>
    <scope>NUCLEOTIDE SEQUENCE [LARGE SCALE GENOMIC DNA]</scope>
    <source>
        <strain evidence="5 6">KMU-50</strain>
    </source>
</reference>
<feature type="domain" description="AMP-dependent synthetase/ligase" evidence="3">
    <location>
        <begin position="8"/>
        <end position="365"/>
    </location>
</feature>
<dbReference type="Proteomes" id="UP001528040">
    <property type="component" value="Unassembled WGS sequence"/>
</dbReference>
<comment type="similarity">
    <text evidence="1">Belongs to the ATP-dependent AMP-binding enzyme family.</text>
</comment>
<evidence type="ECO:0000256" key="1">
    <source>
        <dbReference type="ARBA" id="ARBA00006432"/>
    </source>
</evidence>
<dbReference type="SUPFAM" id="SSF56801">
    <property type="entry name" value="Acetyl-CoA synthetase-like"/>
    <property type="match status" value="1"/>
</dbReference>
<dbReference type="Pfam" id="PF13193">
    <property type="entry name" value="AMP-binding_C"/>
    <property type="match status" value="1"/>
</dbReference>
<dbReference type="InterPro" id="IPR042099">
    <property type="entry name" value="ANL_N_sf"/>
</dbReference>
<comment type="caution">
    <text evidence="5">The sequence shown here is derived from an EMBL/GenBank/DDBJ whole genome shotgun (WGS) entry which is preliminary data.</text>
</comment>
<dbReference type="PANTHER" id="PTHR43201:SF5">
    <property type="entry name" value="MEDIUM-CHAIN ACYL-COA LIGASE ACSF2, MITOCHONDRIAL"/>
    <property type="match status" value="1"/>
</dbReference>
<dbReference type="InterPro" id="IPR045851">
    <property type="entry name" value="AMP-bd_C_sf"/>
</dbReference>
<protein>
    <submittedName>
        <fullName evidence="5">AMP-binding protein</fullName>
    </submittedName>
</protein>